<organism evidence="1 2">
    <name type="scientific">Paracoccus amoyensis</name>
    <dbReference type="NCBI Taxonomy" id="2760093"/>
    <lineage>
        <taxon>Bacteria</taxon>
        <taxon>Pseudomonadati</taxon>
        <taxon>Pseudomonadota</taxon>
        <taxon>Alphaproteobacteria</taxon>
        <taxon>Rhodobacterales</taxon>
        <taxon>Paracoccaceae</taxon>
        <taxon>Paracoccus</taxon>
    </lineage>
</organism>
<comment type="caution">
    <text evidence="1">The sequence shown here is derived from an EMBL/GenBank/DDBJ whole genome shotgun (WGS) entry which is preliminary data.</text>
</comment>
<dbReference type="AlphaFoldDB" id="A0A926G920"/>
<dbReference type="Proteomes" id="UP000608594">
    <property type="component" value="Unassembled WGS sequence"/>
</dbReference>
<keyword evidence="2" id="KW-1185">Reference proteome</keyword>
<sequence>MTFYLMGDPEAALRLKSFSSSSRSDKQIIKIEIEVSDPIRFGYALSDLAEVQAAQRAKPKPLDKRLALPKPEVRS</sequence>
<evidence type="ECO:0000313" key="1">
    <source>
        <dbReference type="EMBL" id="MBC9246723.1"/>
    </source>
</evidence>
<proteinExistence type="predicted"/>
<name>A0A926G920_9RHOB</name>
<dbReference type="EMBL" id="JACOQL010000002">
    <property type="protein sequence ID" value="MBC9246723.1"/>
    <property type="molecule type" value="Genomic_DNA"/>
</dbReference>
<gene>
    <name evidence="1" type="ORF">H4P12_08360</name>
</gene>
<accession>A0A926G920</accession>
<reference evidence="1" key="1">
    <citation type="submission" date="2020-08" db="EMBL/GenBank/DDBJ databases">
        <title>Paracoccus amoyensis sp. nov., isolated from the surface seawater at coast of Xiamen, Fujian.</title>
        <authorList>
            <person name="Lyu L."/>
        </authorList>
    </citation>
    <scope>NUCLEOTIDE SEQUENCE</scope>
    <source>
        <strain evidence="1">11-3</strain>
    </source>
</reference>
<protein>
    <submittedName>
        <fullName evidence="1">Uncharacterized protein</fullName>
    </submittedName>
</protein>
<dbReference type="RefSeq" id="WP_187793180.1">
    <property type="nucleotide sequence ID" value="NZ_JACOQL010000002.1"/>
</dbReference>
<evidence type="ECO:0000313" key="2">
    <source>
        <dbReference type="Proteomes" id="UP000608594"/>
    </source>
</evidence>